<dbReference type="PANTHER" id="PTHR21256:SF2">
    <property type="entry name" value="HISTIDINE BIOSYNTHESIS TRIFUNCTIONAL PROTEIN"/>
    <property type="match status" value="1"/>
</dbReference>
<dbReference type="GO" id="GO:0051287">
    <property type="term" value="F:NAD binding"/>
    <property type="evidence" value="ECO:0007669"/>
    <property type="project" value="InterPro"/>
</dbReference>
<evidence type="ECO:0000256" key="2">
    <source>
        <dbReference type="RuleBase" id="RU004175"/>
    </source>
</evidence>
<dbReference type="InterPro" id="IPR012131">
    <property type="entry name" value="Hstdl_DH"/>
</dbReference>
<keyword evidence="1" id="KW-0560">Oxidoreductase</keyword>
<organism evidence="5 6">
    <name type="scientific">Vitis vinifera</name>
    <name type="common">Grape</name>
    <dbReference type="NCBI Taxonomy" id="29760"/>
    <lineage>
        <taxon>Eukaryota</taxon>
        <taxon>Viridiplantae</taxon>
        <taxon>Streptophyta</taxon>
        <taxon>Embryophyta</taxon>
        <taxon>Tracheophyta</taxon>
        <taxon>Spermatophyta</taxon>
        <taxon>Magnoliopsida</taxon>
        <taxon>eudicotyledons</taxon>
        <taxon>Gunneridae</taxon>
        <taxon>Pentapetalae</taxon>
        <taxon>rosids</taxon>
        <taxon>Vitales</taxon>
        <taxon>Vitaceae</taxon>
        <taxon>Viteae</taxon>
        <taxon>Vitis</taxon>
    </lineage>
</organism>
<dbReference type="PANTHER" id="PTHR21256">
    <property type="entry name" value="HISTIDINOL DEHYDROGENASE HDH"/>
    <property type="match status" value="1"/>
</dbReference>
<reference evidence="5 6" key="1">
    <citation type="journal article" date="2018" name="PLoS Genet.">
        <title>Population sequencing reveals clonal diversity and ancestral inbreeding in the grapevine cultivar Chardonnay.</title>
        <authorList>
            <person name="Roach M.J."/>
            <person name="Johnson D.L."/>
            <person name="Bohlmann J."/>
            <person name="van Vuuren H.J."/>
            <person name="Jones S.J."/>
            <person name="Pretorius I.S."/>
            <person name="Schmidt S.A."/>
            <person name="Borneman A.R."/>
        </authorList>
    </citation>
    <scope>NUCLEOTIDE SEQUENCE [LARGE SCALE GENOMIC DNA]</scope>
    <source>
        <strain evidence="6">cv. Chardonnay</strain>
        <strain evidence="5">I10V1</strain>
        <tissue evidence="5">Leaf</tissue>
    </source>
</reference>
<dbReference type="Proteomes" id="UP000288805">
    <property type="component" value="Unassembled WGS sequence"/>
</dbReference>
<comment type="similarity">
    <text evidence="2">Belongs to the histidinol dehydrogenase family.</text>
</comment>
<gene>
    <name evidence="5" type="primary">HDH_0</name>
    <name evidence="4" type="synonym">HDH_2</name>
    <name evidence="5" type="ORF">CK203_035710</name>
    <name evidence="4" type="ORF">CK203_084568</name>
</gene>
<evidence type="ECO:0000256" key="1">
    <source>
        <dbReference type="ARBA" id="ARBA00023002"/>
    </source>
</evidence>
<dbReference type="EMBL" id="QGNW01000121">
    <property type="protein sequence ID" value="RVW94471.1"/>
    <property type="molecule type" value="Genomic_DNA"/>
</dbReference>
<dbReference type="Pfam" id="PF00815">
    <property type="entry name" value="Histidinol_dh"/>
    <property type="match status" value="1"/>
</dbReference>
<dbReference type="GO" id="GO:0046872">
    <property type="term" value="F:metal ion binding"/>
    <property type="evidence" value="ECO:0007669"/>
    <property type="project" value="InterPro"/>
</dbReference>
<evidence type="ECO:0000256" key="3">
    <source>
        <dbReference type="SAM" id="MobiDB-lite"/>
    </source>
</evidence>
<name>A0A438ICP1_VITVI</name>
<dbReference type="GO" id="GO:0016616">
    <property type="term" value="F:oxidoreductase activity, acting on the CH-OH group of donors, NAD or NADP as acceptor"/>
    <property type="evidence" value="ECO:0007669"/>
    <property type="project" value="InterPro"/>
</dbReference>
<dbReference type="SUPFAM" id="SSF53720">
    <property type="entry name" value="ALDH-like"/>
    <property type="match status" value="1"/>
</dbReference>
<protein>
    <submittedName>
        <fullName evidence="5">Histidinol dehydrogenase, chloroplastic</fullName>
    </submittedName>
</protein>
<evidence type="ECO:0000313" key="5">
    <source>
        <dbReference type="EMBL" id="RVW94471.1"/>
    </source>
</evidence>
<dbReference type="EMBL" id="QGNW01001547">
    <property type="protein sequence ID" value="RVW37082.1"/>
    <property type="molecule type" value="Genomic_DNA"/>
</dbReference>
<proteinExistence type="inferred from homology"/>
<sequence>MVHNNVNPTLKIRAMSKQRKLRRQGGGVEEEDKVPNKTQSILSVFSHNLQVEKIFGPGNQYVTAAKMILQNSEAMVSIDMPAGPSEVLVIADKHANPVHIAADLLSQVCNHFVMLVIIFDGPLPYI</sequence>
<dbReference type="PRINTS" id="PR00083">
    <property type="entry name" value="HOLDHDRGNASE"/>
</dbReference>
<comment type="caution">
    <text evidence="5">The sequence shown here is derived from an EMBL/GenBank/DDBJ whole genome shotgun (WGS) entry which is preliminary data.</text>
</comment>
<evidence type="ECO:0000313" key="6">
    <source>
        <dbReference type="Proteomes" id="UP000288805"/>
    </source>
</evidence>
<dbReference type="InterPro" id="IPR016161">
    <property type="entry name" value="Ald_DH/histidinol_DH"/>
</dbReference>
<evidence type="ECO:0000313" key="4">
    <source>
        <dbReference type="EMBL" id="RVW37082.1"/>
    </source>
</evidence>
<accession>A0A438ICP1</accession>
<dbReference type="Gene3D" id="3.40.50.1980">
    <property type="entry name" value="Nitrogenase molybdenum iron protein domain"/>
    <property type="match status" value="1"/>
</dbReference>
<feature type="region of interest" description="Disordered" evidence="3">
    <location>
        <begin position="15"/>
        <end position="34"/>
    </location>
</feature>
<dbReference type="AlphaFoldDB" id="A0A438ICP1"/>